<protein>
    <submittedName>
        <fullName evidence="2">Uncharacterized protein</fullName>
    </submittedName>
</protein>
<evidence type="ECO:0000313" key="2">
    <source>
        <dbReference type="EMBL" id="AIJ33736.1"/>
    </source>
</evidence>
<dbReference type="EMBL" id="LT906467">
    <property type="protein sequence ID" value="SNV74602.1"/>
    <property type="molecule type" value="Genomic_DNA"/>
</dbReference>
<keyword evidence="1" id="KW-1133">Transmembrane helix</keyword>
<proteinExistence type="predicted"/>
<dbReference type="OrthoDB" id="4427368at2"/>
<organism evidence="2 4">
    <name type="scientific">Corynebacterium imitans</name>
    <dbReference type="NCBI Taxonomy" id="156978"/>
    <lineage>
        <taxon>Bacteria</taxon>
        <taxon>Bacillati</taxon>
        <taxon>Actinomycetota</taxon>
        <taxon>Actinomycetes</taxon>
        <taxon>Mycobacteriales</taxon>
        <taxon>Corynebacteriaceae</taxon>
        <taxon>Corynebacterium</taxon>
    </lineage>
</organism>
<reference evidence="2 4" key="1">
    <citation type="submission" date="2014-08" db="EMBL/GenBank/DDBJ databases">
        <title>Complete genome sequence of Corynebacterium imitans DSM 44264, isolated from a five-month-old boy with suspected pharyngeal diphtheria.</title>
        <authorList>
            <person name="Mollmann S."/>
            <person name="Albersmeier A."/>
            <person name="Ruckert C."/>
            <person name="Tauch A."/>
        </authorList>
    </citation>
    <scope>NUCLEOTIDE SEQUENCE [LARGE SCALE GENOMIC DNA]</scope>
    <source>
        <strain evidence="2 4">DSM 44264</strain>
    </source>
</reference>
<keyword evidence="1" id="KW-0812">Transmembrane</keyword>
<evidence type="ECO:0000313" key="5">
    <source>
        <dbReference type="Proteomes" id="UP000215374"/>
    </source>
</evidence>
<dbReference type="AlphaFoldDB" id="A0A076NNA3"/>
<feature type="transmembrane region" description="Helical" evidence="1">
    <location>
        <begin position="12"/>
        <end position="45"/>
    </location>
</feature>
<dbReference type="Proteomes" id="UP000215374">
    <property type="component" value="Chromosome 1"/>
</dbReference>
<evidence type="ECO:0000313" key="4">
    <source>
        <dbReference type="Proteomes" id="UP000028780"/>
    </source>
</evidence>
<gene>
    <name evidence="2" type="ORF">CIMIT_07330</name>
    <name evidence="3" type="ORF">SAMEA4535761_01526</name>
</gene>
<evidence type="ECO:0000256" key="1">
    <source>
        <dbReference type="SAM" id="Phobius"/>
    </source>
</evidence>
<dbReference type="Proteomes" id="UP000028780">
    <property type="component" value="Chromosome"/>
</dbReference>
<dbReference type="EMBL" id="CP009211">
    <property type="protein sequence ID" value="AIJ33736.1"/>
    <property type="molecule type" value="Genomic_DNA"/>
</dbReference>
<reference evidence="3 5" key="2">
    <citation type="submission" date="2017-06" db="EMBL/GenBank/DDBJ databases">
        <authorList>
            <consortium name="Pathogen Informatics"/>
        </authorList>
    </citation>
    <scope>NUCLEOTIDE SEQUENCE [LARGE SCALE GENOMIC DNA]</scope>
    <source>
        <strain evidence="3 5">NCTC13015</strain>
    </source>
</reference>
<evidence type="ECO:0000313" key="3">
    <source>
        <dbReference type="EMBL" id="SNV74602.1"/>
    </source>
</evidence>
<accession>A0A076NNA3</accession>
<name>A0A076NNA3_9CORY</name>
<dbReference type="eggNOG" id="ENOG5031JJD">
    <property type="taxonomic scope" value="Bacteria"/>
</dbReference>
<keyword evidence="4" id="KW-1185">Reference proteome</keyword>
<sequence length="171" mass="19052">MDPSRKDLLQALYGALVLALAILLVVFFRLPGLIIAILLVVFGVAVHRRYNTNPEVASLKASLRIARDDMAEILQNYEDLQHGTSTQAVADRTLNYPALANGDISHHAISEFLLRSSSARRFIARIDGYLESPDIDRYQLERLIAVADERALELAESWDDARRAARQIGPA</sequence>
<keyword evidence="1" id="KW-0472">Membrane</keyword>
<dbReference type="RefSeq" id="WP_051904869.1">
    <property type="nucleotide sequence ID" value="NZ_CP009211.1"/>
</dbReference>
<dbReference type="STRING" id="156978.CIMIT_07330"/>
<dbReference type="HOGENOM" id="CLU_108847_0_0_11"/>
<dbReference type="KEGG" id="cii:CIMIT_07330"/>